<dbReference type="GO" id="GO:0008270">
    <property type="term" value="F:zinc ion binding"/>
    <property type="evidence" value="ECO:0007669"/>
    <property type="project" value="InterPro"/>
</dbReference>
<dbReference type="InterPro" id="IPR050613">
    <property type="entry name" value="Sec_Metabolite_Reg"/>
</dbReference>
<dbReference type="AlphaFoldDB" id="A0A136IQZ6"/>
<evidence type="ECO:0000256" key="1">
    <source>
        <dbReference type="ARBA" id="ARBA00004123"/>
    </source>
</evidence>
<dbReference type="PROSITE" id="PS50048">
    <property type="entry name" value="ZN2_CY6_FUNGAL_2"/>
    <property type="match status" value="1"/>
</dbReference>
<dbReference type="PANTHER" id="PTHR31001">
    <property type="entry name" value="UNCHARACTERIZED TRANSCRIPTIONAL REGULATORY PROTEIN"/>
    <property type="match status" value="1"/>
</dbReference>
<accession>A0A136IQZ6</accession>
<keyword evidence="2" id="KW-0539">Nucleus</keyword>
<gene>
    <name evidence="5" type="ORF">Micbo1qcDRAFT_208372</name>
</gene>
<comment type="subcellular location">
    <subcellularLocation>
        <location evidence="1">Nucleus</location>
    </subcellularLocation>
</comment>
<protein>
    <recommendedName>
        <fullName evidence="4">Zn(2)-C6 fungal-type domain-containing protein</fullName>
    </recommendedName>
</protein>
<dbReference type="InterPro" id="IPR036864">
    <property type="entry name" value="Zn2-C6_fun-type_DNA-bd_sf"/>
</dbReference>
<dbReference type="CDD" id="cd12148">
    <property type="entry name" value="fungal_TF_MHR"/>
    <property type="match status" value="1"/>
</dbReference>
<organism evidence="5 6">
    <name type="scientific">Microdochium bolleyi</name>
    <dbReference type="NCBI Taxonomy" id="196109"/>
    <lineage>
        <taxon>Eukaryota</taxon>
        <taxon>Fungi</taxon>
        <taxon>Dikarya</taxon>
        <taxon>Ascomycota</taxon>
        <taxon>Pezizomycotina</taxon>
        <taxon>Sordariomycetes</taxon>
        <taxon>Xylariomycetidae</taxon>
        <taxon>Xylariales</taxon>
        <taxon>Microdochiaceae</taxon>
        <taxon>Microdochium</taxon>
    </lineage>
</organism>
<dbReference type="CDD" id="cd00067">
    <property type="entry name" value="GAL4"/>
    <property type="match status" value="1"/>
</dbReference>
<proteinExistence type="predicted"/>
<dbReference type="GO" id="GO:0000981">
    <property type="term" value="F:DNA-binding transcription factor activity, RNA polymerase II-specific"/>
    <property type="evidence" value="ECO:0007669"/>
    <property type="project" value="InterPro"/>
</dbReference>
<evidence type="ECO:0000313" key="5">
    <source>
        <dbReference type="EMBL" id="KXJ87361.1"/>
    </source>
</evidence>
<evidence type="ECO:0000313" key="6">
    <source>
        <dbReference type="Proteomes" id="UP000070501"/>
    </source>
</evidence>
<name>A0A136IQZ6_9PEZI</name>
<feature type="region of interest" description="Disordered" evidence="3">
    <location>
        <begin position="132"/>
        <end position="151"/>
    </location>
</feature>
<dbReference type="EMBL" id="KQ964263">
    <property type="protein sequence ID" value="KXJ87361.1"/>
    <property type="molecule type" value="Genomic_DNA"/>
</dbReference>
<dbReference type="InterPro" id="IPR001138">
    <property type="entry name" value="Zn2Cys6_DnaBD"/>
</dbReference>
<dbReference type="InParanoid" id="A0A136IQZ6"/>
<feature type="compositionally biased region" description="Low complexity" evidence="3">
    <location>
        <begin position="132"/>
        <end position="143"/>
    </location>
</feature>
<evidence type="ECO:0000259" key="4">
    <source>
        <dbReference type="PROSITE" id="PS50048"/>
    </source>
</evidence>
<keyword evidence="6" id="KW-1185">Reference proteome</keyword>
<feature type="domain" description="Zn(2)-C6 fungal-type" evidence="4">
    <location>
        <begin position="18"/>
        <end position="50"/>
    </location>
</feature>
<dbReference type="PROSITE" id="PS00463">
    <property type="entry name" value="ZN2_CY6_FUNGAL_1"/>
    <property type="match status" value="1"/>
</dbReference>
<dbReference type="PANTHER" id="PTHR31001:SF40">
    <property type="entry name" value="ZN(II)2CYS6 TRANSCRIPTION FACTOR (EUROFUNG)"/>
    <property type="match status" value="1"/>
</dbReference>
<dbReference type="Proteomes" id="UP000070501">
    <property type="component" value="Unassembled WGS sequence"/>
</dbReference>
<dbReference type="GO" id="GO:0005634">
    <property type="term" value="C:nucleus"/>
    <property type="evidence" value="ECO:0007669"/>
    <property type="project" value="UniProtKB-SubCell"/>
</dbReference>
<evidence type="ECO:0000256" key="2">
    <source>
        <dbReference type="ARBA" id="ARBA00023242"/>
    </source>
</evidence>
<dbReference type="SUPFAM" id="SSF57701">
    <property type="entry name" value="Zn2/Cys6 DNA-binding domain"/>
    <property type="match status" value="1"/>
</dbReference>
<reference evidence="6" key="1">
    <citation type="submission" date="2016-02" db="EMBL/GenBank/DDBJ databases">
        <title>Draft genome sequence of Microdochium bolleyi, a fungal endophyte of beachgrass.</title>
        <authorList>
            <consortium name="DOE Joint Genome Institute"/>
            <person name="David A.S."/>
            <person name="May G."/>
            <person name="Haridas S."/>
            <person name="Lim J."/>
            <person name="Wang M."/>
            <person name="Labutti K."/>
            <person name="Lipzen A."/>
            <person name="Barry K."/>
            <person name="Grigoriev I.V."/>
        </authorList>
    </citation>
    <scope>NUCLEOTIDE SEQUENCE [LARGE SCALE GENOMIC DNA]</scope>
    <source>
        <strain evidence="6">J235TASD1</strain>
    </source>
</reference>
<evidence type="ECO:0000256" key="3">
    <source>
        <dbReference type="SAM" id="MobiDB-lite"/>
    </source>
</evidence>
<dbReference type="STRING" id="196109.A0A136IQZ6"/>
<dbReference type="OrthoDB" id="6612291at2759"/>
<sequence>MQQSGPALPRRLNGRAAACDPCRARKLACDHSQPVCKRCKKRGNDINCVYREPALRGGGPRPRTAHKSPTTPSIPLRFEALSHPASPTNEALPPAPGATTGYWGLASHAVVFDEAKQSLSMFSLSQQLPSIPSLSSPSPAASSNRTAKSRVPFRERPAPLREMCLYVLRCLPGQANEIMTFGSSTSDPSELQTWGDIIVDRITTSILGCLDEIRHCGEGGLEAMAEMLCDNTAQPIRDDCETHTEWLEQFTGQRLRWETLGLLCLYLDRVSDMFDAVSYNRLEYAGDKPVPEIVLVCVKYCIEIATSLTEANVLLVDLCRRAASQDSMVHGDGLAVTMANFLGMHVQTNDGMDLYQPTFCSEYKRRLYAHLFISDKLGVSFTGRPPIVSRRFNSTPLPLDISDVDMCDPERRSVALSNLDSHGWSKSGILCSATVMRARTMVATIRDELYEIALDSTARVRREVLLDLYERLETVHQAFPEVLRYKPDDSDAKVSIQYIRIACQLEILQTQFFIRRLIHWHDPRPSDEGNVLDTSFAMLELVLSIWVERDRFADSAMRRNFEWFVMEYGSPAGGVLCLELLRPTFTGNHFKNSSVSRSSIIQNLTLLVGFLDWVKPSAPNSDLCADCKLVIKRVLDHHLNNPAPMPTAAVDPSSQVIGLASDETQLQPSASMNYVEPLDQWMPAEDMPIFNFQLMDTFDWLRNDDLRM</sequence>
<dbReference type="Pfam" id="PF00172">
    <property type="entry name" value="Zn_clus"/>
    <property type="match status" value="1"/>
</dbReference>
<dbReference type="SMART" id="SM00066">
    <property type="entry name" value="GAL4"/>
    <property type="match status" value="1"/>
</dbReference>
<dbReference type="Gene3D" id="4.10.240.10">
    <property type="entry name" value="Zn(2)-C6 fungal-type DNA-binding domain"/>
    <property type="match status" value="1"/>
</dbReference>